<keyword evidence="3 6" id="KW-0812">Transmembrane</keyword>
<feature type="transmembrane region" description="Helical" evidence="7">
    <location>
        <begin position="244"/>
        <end position="266"/>
    </location>
</feature>
<dbReference type="PANTHER" id="PTHR30477:SF0">
    <property type="entry name" value="METAL TRANSPORT SYSTEM MEMBRANE PROTEIN TM_0125-RELATED"/>
    <property type="match status" value="1"/>
</dbReference>
<feature type="transmembrane region" description="Helical" evidence="7">
    <location>
        <begin position="89"/>
        <end position="110"/>
    </location>
</feature>
<dbReference type="InterPro" id="IPR037294">
    <property type="entry name" value="ABC_BtuC-like"/>
</dbReference>
<protein>
    <submittedName>
        <fullName evidence="8">Metal ABC transporter permease</fullName>
    </submittedName>
</protein>
<evidence type="ECO:0000256" key="2">
    <source>
        <dbReference type="ARBA" id="ARBA00008034"/>
    </source>
</evidence>
<comment type="caution">
    <text evidence="8">The sequence shown here is derived from an EMBL/GenBank/DDBJ whole genome shotgun (WGS) entry which is preliminary data.</text>
</comment>
<dbReference type="RefSeq" id="WP_344327341.1">
    <property type="nucleotide sequence ID" value="NZ_BAAAPY010000006.1"/>
</dbReference>
<sequence>MIGLLDYEFMRLALVAALFTGVAAPAIGIFLVQRRLALLGDGLGHVALTGVALGILTGTTPVLTALVIAALGATLIEVLRIYTRTSADLALAMLFYGGIAGGVFLINLAGESPAALNQFLFGAITTVDRFEVGIVAVLGVVVVTTSLLLGPQLFALCQDEEHARVSGVPVRLYGLLLAVMAALTITVAMRTVGLLLVSALMVVPVAAAQQLTRSFRGTHLLAMVVGVASALGGVVLSYEANVQPGPAIVLLTLAVFAVAAVGRVVVGRAVKGWGVRETRRVPSG</sequence>
<dbReference type="Gene3D" id="1.10.3470.10">
    <property type="entry name" value="ABC transporter involved in vitamin B12 uptake, BtuC"/>
    <property type="match status" value="1"/>
</dbReference>
<feature type="transmembrane region" description="Helical" evidence="7">
    <location>
        <begin position="130"/>
        <end position="156"/>
    </location>
</feature>
<comment type="subcellular location">
    <subcellularLocation>
        <location evidence="6">Cell membrane</location>
        <topology evidence="6">Multi-pass membrane protein</topology>
    </subcellularLocation>
    <subcellularLocation>
        <location evidence="1">Membrane</location>
        <topology evidence="1">Multi-pass membrane protein</topology>
    </subcellularLocation>
</comment>
<dbReference type="InterPro" id="IPR001626">
    <property type="entry name" value="ABC_TroCD"/>
</dbReference>
<proteinExistence type="inferred from homology"/>
<evidence type="ECO:0000256" key="7">
    <source>
        <dbReference type="SAM" id="Phobius"/>
    </source>
</evidence>
<feature type="transmembrane region" description="Helical" evidence="7">
    <location>
        <begin position="220"/>
        <end position="238"/>
    </location>
</feature>
<keyword evidence="6" id="KW-0813">Transport</keyword>
<feature type="transmembrane region" description="Helical" evidence="7">
    <location>
        <begin position="12"/>
        <end position="31"/>
    </location>
</feature>
<evidence type="ECO:0000256" key="6">
    <source>
        <dbReference type="RuleBase" id="RU003943"/>
    </source>
</evidence>
<evidence type="ECO:0000313" key="9">
    <source>
        <dbReference type="Proteomes" id="UP001501480"/>
    </source>
</evidence>
<feature type="transmembrane region" description="Helical" evidence="7">
    <location>
        <begin position="191"/>
        <end position="208"/>
    </location>
</feature>
<evidence type="ECO:0000313" key="8">
    <source>
        <dbReference type="EMBL" id="GAA2078988.1"/>
    </source>
</evidence>
<gene>
    <name evidence="8" type="ORF">GCM10009821_18700</name>
</gene>
<dbReference type="Pfam" id="PF00950">
    <property type="entry name" value="ABC-3"/>
    <property type="match status" value="1"/>
</dbReference>
<feature type="transmembrane region" description="Helical" evidence="7">
    <location>
        <begin position="62"/>
        <end position="82"/>
    </location>
</feature>
<feature type="transmembrane region" description="Helical" evidence="7">
    <location>
        <begin position="168"/>
        <end position="185"/>
    </location>
</feature>
<reference evidence="8 9" key="1">
    <citation type="journal article" date="2019" name="Int. J. Syst. Evol. Microbiol.">
        <title>The Global Catalogue of Microorganisms (GCM) 10K type strain sequencing project: providing services to taxonomists for standard genome sequencing and annotation.</title>
        <authorList>
            <consortium name="The Broad Institute Genomics Platform"/>
            <consortium name="The Broad Institute Genome Sequencing Center for Infectious Disease"/>
            <person name="Wu L."/>
            <person name="Ma J."/>
        </authorList>
    </citation>
    <scope>NUCLEOTIDE SEQUENCE [LARGE SCALE GENOMIC DNA]</scope>
    <source>
        <strain evidence="8 9">JCM 15749</strain>
    </source>
</reference>
<dbReference type="PANTHER" id="PTHR30477">
    <property type="entry name" value="ABC-TRANSPORTER METAL-BINDING PROTEIN"/>
    <property type="match status" value="1"/>
</dbReference>
<name>A0ABN2VZQ0_9ACTN</name>
<dbReference type="Proteomes" id="UP001501480">
    <property type="component" value="Unassembled WGS sequence"/>
</dbReference>
<keyword evidence="5 7" id="KW-0472">Membrane</keyword>
<evidence type="ECO:0000256" key="3">
    <source>
        <dbReference type="ARBA" id="ARBA00022692"/>
    </source>
</evidence>
<evidence type="ECO:0000256" key="5">
    <source>
        <dbReference type="ARBA" id="ARBA00023136"/>
    </source>
</evidence>
<dbReference type="EMBL" id="BAAAPY010000006">
    <property type="protein sequence ID" value="GAA2078988.1"/>
    <property type="molecule type" value="Genomic_DNA"/>
</dbReference>
<accession>A0ABN2VZQ0</accession>
<comment type="similarity">
    <text evidence="2 6">Belongs to the ABC-3 integral membrane protein family.</text>
</comment>
<evidence type="ECO:0000256" key="1">
    <source>
        <dbReference type="ARBA" id="ARBA00004141"/>
    </source>
</evidence>
<evidence type="ECO:0000256" key="4">
    <source>
        <dbReference type="ARBA" id="ARBA00022989"/>
    </source>
</evidence>
<organism evidence="8 9">
    <name type="scientific">Aeromicrobium halocynthiae</name>
    <dbReference type="NCBI Taxonomy" id="560557"/>
    <lineage>
        <taxon>Bacteria</taxon>
        <taxon>Bacillati</taxon>
        <taxon>Actinomycetota</taxon>
        <taxon>Actinomycetes</taxon>
        <taxon>Propionibacteriales</taxon>
        <taxon>Nocardioidaceae</taxon>
        <taxon>Aeromicrobium</taxon>
    </lineage>
</organism>
<keyword evidence="9" id="KW-1185">Reference proteome</keyword>
<keyword evidence="4 7" id="KW-1133">Transmembrane helix</keyword>
<dbReference type="SUPFAM" id="SSF81345">
    <property type="entry name" value="ABC transporter involved in vitamin B12 uptake, BtuC"/>
    <property type="match status" value="1"/>
</dbReference>